<dbReference type="AlphaFoldDB" id="A0AAD1XSX0"/>
<protein>
    <recommendedName>
        <fullName evidence="4">Secreted protein</fullName>
    </recommendedName>
</protein>
<feature type="chain" id="PRO_5042144743" description="Secreted protein" evidence="1">
    <location>
        <begin position="23"/>
        <end position="102"/>
    </location>
</feature>
<reference evidence="2" key="1">
    <citation type="submission" date="2023-07" db="EMBL/GenBank/DDBJ databases">
        <authorList>
            <consortium name="AG Swart"/>
            <person name="Singh M."/>
            <person name="Singh A."/>
            <person name="Seah K."/>
            <person name="Emmerich C."/>
        </authorList>
    </citation>
    <scope>NUCLEOTIDE SEQUENCE</scope>
    <source>
        <strain evidence="2">DP1</strain>
    </source>
</reference>
<keyword evidence="3" id="KW-1185">Reference proteome</keyword>
<keyword evidence="1" id="KW-0732">Signal</keyword>
<dbReference type="EMBL" id="CAMPGE010020223">
    <property type="protein sequence ID" value="CAI2378491.1"/>
    <property type="molecule type" value="Genomic_DNA"/>
</dbReference>
<accession>A0AAD1XSX0</accession>
<gene>
    <name evidence="2" type="ORF">ECRASSUSDP1_LOCUS19888</name>
</gene>
<feature type="signal peptide" evidence="1">
    <location>
        <begin position="1"/>
        <end position="22"/>
    </location>
</feature>
<evidence type="ECO:0000256" key="1">
    <source>
        <dbReference type="SAM" id="SignalP"/>
    </source>
</evidence>
<name>A0AAD1XSX0_EUPCR</name>
<sequence>MVHLKGFLRVCILACLIKLFCCLNSPSIHITTHEDLFILTSSFISDSSNLMRELIHFIHIFLQRTFIRTIKMILHFRWGCRKICAAGKPLSQLIKSKPLILF</sequence>
<evidence type="ECO:0000313" key="2">
    <source>
        <dbReference type="EMBL" id="CAI2378491.1"/>
    </source>
</evidence>
<evidence type="ECO:0000313" key="3">
    <source>
        <dbReference type="Proteomes" id="UP001295684"/>
    </source>
</evidence>
<organism evidence="2 3">
    <name type="scientific">Euplotes crassus</name>
    <dbReference type="NCBI Taxonomy" id="5936"/>
    <lineage>
        <taxon>Eukaryota</taxon>
        <taxon>Sar</taxon>
        <taxon>Alveolata</taxon>
        <taxon>Ciliophora</taxon>
        <taxon>Intramacronucleata</taxon>
        <taxon>Spirotrichea</taxon>
        <taxon>Hypotrichia</taxon>
        <taxon>Euplotida</taxon>
        <taxon>Euplotidae</taxon>
        <taxon>Moneuplotes</taxon>
    </lineage>
</organism>
<comment type="caution">
    <text evidence="2">The sequence shown here is derived from an EMBL/GenBank/DDBJ whole genome shotgun (WGS) entry which is preliminary data.</text>
</comment>
<evidence type="ECO:0008006" key="4">
    <source>
        <dbReference type="Google" id="ProtNLM"/>
    </source>
</evidence>
<proteinExistence type="predicted"/>
<dbReference type="Proteomes" id="UP001295684">
    <property type="component" value="Unassembled WGS sequence"/>
</dbReference>